<dbReference type="EMBL" id="KL367551">
    <property type="protein sequence ID" value="KFD64761.1"/>
    <property type="molecule type" value="Genomic_DNA"/>
</dbReference>
<dbReference type="Proteomes" id="UP000030758">
    <property type="component" value="Unassembled WGS sequence"/>
</dbReference>
<proteinExistence type="predicted"/>
<sequence>MDLRHGETKVAPKEESFQLQCREEGKALASTSQLCCCHHIVSTTMDNLSKIAVHHQNDN</sequence>
<organism evidence="1">
    <name type="scientific">Trichuris suis</name>
    <name type="common">pig whipworm</name>
    <dbReference type="NCBI Taxonomy" id="68888"/>
    <lineage>
        <taxon>Eukaryota</taxon>
        <taxon>Metazoa</taxon>
        <taxon>Ecdysozoa</taxon>
        <taxon>Nematoda</taxon>
        <taxon>Enoplea</taxon>
        <taxon>Dorylaimia</taxon>
        <taxon>Trichinellida</taxon>
        <taxon>Trichuridae</taxon>
        <taxon>Trichuris</taxon>
    </lineage>
</organism>
<name>A0A085N5L5_9BILA</name>
<gene>
    <name evidence="1" type="ORF">M514_23084</name>
</gene>
<accession>A0A085N5L5</accession>
<reference evidence="1" key="1">
    <citation type="journal article" date="2014" name="Nat. Genet.">
        <title>Genome and transcriptome of the porcine whipworm Trichuris suis.</title>
        <authorList>
            <person name="Jex A.R."/>
            <person name="Nejsum P."/>
            <person name="Schwarz E.M."/>
            <person name="Hu L."/>
            <person name="Young N.D."/>
            <person name="Hall R.S."/>
            <person name="Korhonen P.K."/>
            <person name="Liao S."/>
            <person name="Thamsborg S."/>
            <person name="Xia J."/>
            <person name="Xu P."/>
            <person name="Wang S."/>
            <person name="Scheerlinck J.P."/>
            <person name="Hofmann A."/>
            <person name="Sternberg P.W."/>
            <person name="Wang J."/>
            <person name="Gasser R.B."/>
        </authorList>
    </citation>
    <scope>NUCLEOTIDE SEQUENCE [LARGE SCALE GENOMIC DNA]</scope>
    <source>
        <strain evidence="1">DCEP-RM93F</strain>
    </source>
</reference>
<evidence type="ECO:0000313" key="1">
    <source>
        <dbReference type="EMBL" id="KFD64761.1"/>
    </source>
</evidence>
<dbReference type="AlphaFoldDB" id="A0A085N5L5"/>
<protein>
    <submittedName>
        <fullName evidence="1">Uncharacterized protein</fullName>
    </submittedName>
</protein>